<dbReference type="RefSeq" id="WP_146564781.1">
    <property type="nucleotide sequence ID" value="NZ_SIHJ01000001.1"/>
</dbReference>
<accession>A0A5C5VFS1</accession>
<keyword evidence="2" id="KW-1185">Reference proteome</keyword>
<comment type="caution">
    <text evidence="1">The sequence shown here is derived from an EMBL/GenBank/DDBJ whole genome shotgun (WGS) entry which is preliminary data.</text>
</comment>
<reference evidence="1 2" key="1">
    <citation type="submission" date="2019-02" db="EMBL/GenBank/DDBJ databases">
        <title>Deep-cultivation of Planctomycetes and their phenomic and genomic characterization uncovers novel biology.</title>
        <authorList>
            <person name="Wiegand S."/>
            <person name="Jogler M."/>
            <person name="Boedeker C."/>
            <person name="Pinto D."/>
            <person name="Vollmers J."/>
            <person name="Rivas-Marin E."/>
            <person name="Kohn T."/>
            <person name="Peeters S.H."/>
            <person name="Heuer A."/>
            <person name="Rast P."/>
            <person name="Oberbeckmann S."/>
            <person name="Bunk B."/>
            <person name="Jeske O."/>
            <person name="Meyerdierks A."/>
            <person name="Storesund J.E."/>
            <person name="Kallscheuer N."/>
            <person name="Luecker S."/>
            <person name="Lage O.M."/>
            <person name="Pohl T."/>
            <person name="Merkel B.J."/>
            <person name="Hornburger P."/>
            <person name="Mueller R.-W."/>
            <person name="Bruemmer F."/>
            <person name="Labrenz M."/>
            <person name="Spormann A.M."/>
            <person name="Op Den Camp H."/>
            <person name="Overmann J."/>
            <person name="Amann R."/>
            <person name="Jetten M.S.M."/>
            <person name="Mascher T."/>
            <person name="Medema M.H."/>
            <person name="Devos D.P."/>
            <person name="Kaster A.-K."/>
            <person name="Ovreas L."/>
            <person name="Rohde M."/>
            <person name="Galperin M.Y."/>
            <person name="Jogler C."/>
        </authorList>
    </citation>
    <scope>NUCLEOTIDE SEQUENCE [LARGE SCALE GENOMIC DNA]</scope>
    <source>
        <strain evidence="1 2">KOR34</strain>
    </source>
</reference>
<proteinExistence type="predicted"/>
<sequence>MRTFLMLLGITFAGCNHPYERIDPSPNSEWFVFVSEELAIAAHERFADELPVFVERFCAPGDVVHVVGGDGLVSFTLKAPSGSDHTAGSLKRDVEEAAGYFLLRTHLEGLDSCRLDLDQVEWQMSQLRETNFRHAVILLGSKRPHRFLDYGCECENRPHSLLKEFFARRFHPEFDVPTKKMLDFQKNYGY</sequence>
<dbReference type="PROSITE" id="PS51257">
    <property type="entry name" value="PROKAR_LIPOPROTEIN"/>
    <property type="match status" value="1"/>
</dbReference>
<gene>
    <name evidence="1" type="ORF">KOR34_23970</name>
</gene>
<protein>
    <submittedName>
        <fullName evidence="1">Uncharacterized protein</fullName>
    </submittedName>
</protein>
<dbReference type="Proteomes" id="UP000316714">
    <property type="component" value="Unassembled WGS sequence"/>
</dbReference>
<evidence type="ECO:0000313" key="1">
    <source>
        <dbReference type="EMBL" id="TWT37446.1"/>
    </source>
</evidence>
<organism evidence="1 2">
    <name type="scientific">Posidoniimonas corsicana</name>
    <dbReference type="NCBI Taxonomy" id="1938618"/>
    <lineage>
        <taxon>Bacteria</taxon>
        <taxon>Pseudomonadati</taxon>
        <taxon>Planctomycetota</taxon>
        <taxon>Planctomycetia</taxon>
        <taxon>Pirellulales</taxon>
        <taxon>Lacipirellulaceae</taxon>
        <taxon>Posidoniimonas</taxon>
    </lineage>
</organism>
<name>A0A5C5VFS1_9BACT</name>
<dbReference type="AlphaFoldDB" id="A0A5C5VFS1"/>
<evidence type="ECO:0000313" key="2">
    <source>
        <dbReference type="Proteomes" id="UP000316714"/>
    </source>
</evidence>
<dbReference type="EMBL" id="SIHJ01000001">
    <property type="protein sequence ID" value="TWT37446.1"/>
    <property type="molecule type" value="Genomic_DNA"/>
</dbReference>